<keyword evidence="3" id="KW-1185">Reference proteome</keyword>
<dbReference type="Pfam" id="PF08448">
    <property type="entry name" value="PAS_4"/>
    <property type="match status" value="1"/>
</dbReference>
<dbReference type="InterPro" id="IPR036388">
    <property type="entry name" value="WH-like_DNA-bd_sf"/>
</dbReference>
<gene>
    <name evidence="2" type="ORF">J1C47_15395</name>
</gene>
<dbReference type="EMBL" id="JAFMPY010000017">
    <property type="protein sequence ID" value="MBO0905028.1"/>
    <property type="molecule type" value="Genomic_DNA"/>
</dbReference>
<accession>A0ABS3J5S2</accession>
<organism evidence="2 3">
    <name type="scientific">Jiella sonneratiae</name>
    <dbReference type="NCBI Taxonomy" id="2816856"/>
    <lineage>
        <taxon>Bacteria</taxon>
        <taxon>Pseudomonadati</taxon>
        <taxon>Pseudomonadota</taxon>
        <taxon>Alphaproteobacteria</taxon>
        <taxon>Hyphomicrobiales</taxon>
        <taxon>Aurantimonadaceae</taxon>
        <taxon>Jiella</taxon>
    </lineage>
</organism>
<feature type="domain" description="HTH luxR-type" evidence="1">
    <location>
        <begin position="304"/>
        <end position="361"/>
    </location>
</feature>
<dbReference type="InterPro" id="IPR016032">
    <property type="entry name" value="Sig_transdc_resp-reg_C-effctor"/>
</dbReference>
<reference evidence="2 3" key="1">
    <citation type="submission" date="2021-03" db="EMBL/GenBank/DDBJ databases">
        <title>Whole genome sequence of Jiella sp. MQZ13P-4.</title>
        <authorList>
            <person name="Tuo L."/>
        </authorList>
    </citation>
    <scope>NUCLEOTIDE SEQUENCE [LARGE SCALE GENOMIC DNA]</scope>
    <source>
        <strain evidence="2 3">MQZ13P-4</strain>
    </source>
</reference>
<sequence>MIDVSTRLTAALDGLYDALASGSDWQEAVRHGCEATGADRFNLITAGSDGTARQFSHPFDPESALEYLTAYLSRDVRFPRLLARPSGLVTTAELMSREEIARCPVHQEFYRRHPECWNMTMVFGRSEGGLVAIAAHRGANRPEPGREDDASLAVFANHLARIVHLKDMLPGGTIARDGALAAFDGLDDAIAIFDVNGLVVHLNPSAESHLGARSGLRLVGHRLVAAQPEVTEAITRAVGATIRVLKAEASMLPRPVKVPRPHDRPLFLRFFAAPAGDGPARYGVVKFVDPTERRVPEIDFVRAATGLSRGEAALAVAIYRGQTVKTFAEAAGLSEQTIRKRLKHVSDKLGVRRQAEIALKIAALAAV</sequence>
<dbReference type="SMART" id="SM00421">
    <property type="entry name" value="HTH_LUXR"/>
    <property type="match status" value="1"/>
</dbReference>
<dbReference type="InterPro" id="IPR000792">
    <property type="entry name" value="Tscrpt_reg_LuxR_C"/>
</dbReference>
<protein>
    <submittedName>
        <fullName evidence="2">PAS domain-containing protein</fullName>
    </submittedName>
</protein>
<name>A0ABS3J5S2_9HYPH</name>
<evidence type="ECO:0000313" key="2">
    <source>
        <dbReference type="EMBL" id="MBO0905028.1"/>
    </source>
</evidence>
<proteinExistence type="predicted"/>
<comment type="caution">
    <text evidence="2">The sequence shown here is derived from an EMBL/GenBank/DDBJ whole genome shotgun (WGS) entry which is preliminary data.</text>
</comment>
<evidence type="ECO:0000313" key="3">
    <source>
        <dbReference type="Proteomes" id="UP000664288"/>
    </source>
</evidence>
<dbReference type="Gene3D" id="1.10.10.10">
    <property type="entry name" value="Winged helix-like DNA-binding domain superfamily/Winged helix DNA-binding domain"/>
    <property type="match status" value="1"/>
</dbReference>
<dbReference type="SUPFAM" id="SSF46894">
    <property type="entry name" value="C-terminal effector domain of the bipartite response regulators"/>
    <property type="match status" value="1"/>
</dbReference>
<dbReference type="Proteomes" id="UP000664288">
    <property type="component" value="Unassembled WGS sequence"/>
</dbReference>
<dbReference type="InterPro" id="IPR013656">
    <property type="entry name" value="PAS_4"/>
</dbReference>
<evidence type="ECO:0000259" key="1">
    <source>
        <dbReference type="SMART" id="SM00421"/>
    </source>
</evidence>
<dbReference type="RefSeq" id="WP_207351669.1">
    <property type="nucleotide sequence ID" value="NZ_JAFMPY010000017.1"/>
</dbReference>